<proteinExistence type="predicted"/>
<protein>
    <submittedName>
        <fullName evidence="1">Uncharacterized protein</fullName>
    </submittedName>
</protein>
<evidence type="ECO:0000313" key="2">
    <source>
        <dbReference type="Proteomes" id="UP001239111"/>
    </source>
</evidence>
<sequence length="442" mass="49197">MTVAPKKPSDPNLKKIKKRTSFLPKTRRRLQTRRNALTQLLRHYGIDVQLTLNGIASLFDEEVLKNSGWLLRLKPNESAADRIARLGIPLTPPIPVRPPILYSPPSSPEEGQLPDEPLTCEEISSWIAEDHEPSKEISPRPSRRYFRNGNKIYIPSRPSGEQRPYSPQPEISHVTVSKRRPNLHHRPVELPIQPWHVVPVDVDPQEVRVRTPSNTPGFTVVNTPSPSGWSDPRVQELRLPQIFSSSLVQTSEALCREQEEIESQDIVTAEPTFTEDSADPLAIVETTYNNSLTSASNVSAVQLETANPQETSIPTVAPKRKREFSPESQCPPRTRPRYKRPHKDDGIEWTVPLGPPKLFKGQLVTQYRLSDQKPVKRSKAAAKKTASSGKKKKSSKKAAKTRPASPPLLAPDAECTCNSAACLPCQLRSKIGDSGGGLDQLL</sequence>
<accession>A0ACC2N1N8</accession>
<dbReference type="Proteomes" id="UP001239111">
    <property type="component" value="Chromosome 4"/>
</dbReference>
<gene>
    <name evidence="1" type="ORF">QAD02_006626</name>
</gene>
<comment type="caution">
    <text evidence="1">The sequence shown here is derived from an EMBL/GenBank/DDBJ whole genome shotgun (WGS) entry which is preliminary data.</text>
</comment>
<organism evidence="1 2">
    <name type="scientific">Eretmocerus hayati</name>
    <dbReference type="NCBI Taxonomy" id="131215"/>
    <lineage>
        <taxon>Eukaryota</taxon>
        <taxon>Metazoa</taxon>
        <taxon>Ecdysozoa</taxon>
        <taxon>Arthropoda</taxon>
        <taxon>Hexapoda</taxon>
        <taxon>Insecta</taxon>
        <taxon>Pterygota</taxon>
        <taxon>Neoptera</taxon>
        <taxon>Endopterygota</taxon>
        <taxon>Hymenoptera</taxon>
        <taxon>Apocrita</taxon>
        <taxon>Proctotrupomorpha</taxon>
        <taxon>Chalcidoidea</taxon>
        <taxon>Aphelinidae</taxon>
        <taxon>Aphelininae</taxon>
        <taxon>Eretmocerus</taxon>
    </lineage>
</organism>
<keyword evidence="2" id="KW-1185">Reference proteome</keyword>
<dbReference type="EMBL" id="CM056744">
    <property type="protein sequence ID" value="KAJ8664964.1"/>
    <property type="molecule type" value="Genomic_DNA"/>
</dbReference>
<name>A0ACC2N1N8_9HYME</name>
<evidence type="ECO:0000313" key="1">
    <source>
        <dbReference type="EMBL" id="KAJ8664964.1"/>
    </source>
</evidence>
<reference evidence="1" key="1">
    <citation type="submission" date="2023-04" db="EMBL/GenBank/DDBJ databases">
        <title>A chromosome-level genome assembly of the parasitoid wasp Eretmocerus hayati.</title>
        <authorList>
            <person name="Zhong Y."/>
            <person name="Liu S."/>
            <person name="Liu Y."/>
        </authorList>
    </citation>
    <scope>NUCLEOTIDE SEQUENCE</scope>
    <source>
        <strain evidence="1">ZJU_SS_LIU_2023</strain>
    </source>
</reference>